<dbReference type="InterPro" id="IPR025758">
    <property type="entry name" value="Fic/DOC_N"/>
</dbReference>
<name>A0ABQ3FTM3_9RHOB</name>
<organism evidence="2 3">
    <name type="scientific">Gemmobacter nanjingensis</name>
    <dbReference type="NCBI Taxonomy" id="488454"/>
    <lineage>
        <taxon>Bacteria</taxon>
        <taxon>Pseudomonadati</taxon>
        <taxon>Pseudomonadota</taxon>
        <taxon>Alphaproteobacteria</taxon>
        <taxon>Rhodobacterales</taxon>
        <taxon>Paracoccaceae</taxon>
        <taxon>Gemmobacter</taxon>
    </lineage>
</organism>
<dbReference type="InterPro" id="IPR036597">
    <property type="entry name" value="Fido-like_dom_sf"/>
</dbReference>
<comment type="caution">
    <text evidence="2">The sequence shown here is derived from an EMBL/GenBank/DDBJ whole genome shotgun (WGS) entry which is preliminary data.</text>
</comment>
<evidence type="ECO:0000259" key="1">
    <source>
        <dbReference type="PROSITE" id="PS51459"/>
    </source>
</evidence>
<evidence type="ECO:0000313" key="2">
    <source>
        <dbReference type="EMBL" id="GHC41026.1"/>
    </source>
</evidence>
<dbReference type="Gene3D" id="1.10.3290.10">
    <property type="entry name" value="Fido-like domain"/>
    <property type="match status" value="1"/>
</dbReference>
<dbReference type="Proteomes" id="UP000658305">
    <property type="component" value="Unassembled WGS sequence"/>
</dbReference>
<dbReference type="PANTHER" id="PTHR13504">
    <property type="entry name" value="FIDO DOMAIN-CONTAINING PROTEIN DDB_G0283145"/>
    <property type="match status" value="1"/>
</dbReference>
<accession>A0ABQ3FTM3</accession>
<dbReference type="Pfam" id="PF02661">
    <property type="entry name" value="Fic"/>
    <property type="match status" value="1"/>
</dbReference>
<dbReference type="Pfam" id="PF13784">
    <property type="entry name" value="Fic_N"/>
    <property type="match status" value="1"/>
</dbReference>
<dbReference type="GO" id="GO:0051301">
    <property type="term" value="P:cell division"/>
    <property type="evidence" value="ECO:0007669"/>
    <property type="project" value="UniProtKB-KW"/>
</dbReference>
<dbReference type="PROSITE" id="PS51459">
    <property type="entry name" value="FIDO"/>
    <property type="match status" value="1"/>
</dbReference>
<reference evidence="3" key="1">
    <citation type="journal article" date="2019" name="Int. J. Syst. Evol. Microbiol.">
        <title>The Global Catalogue of Microorganisms (GCM) 10K type strain sequencing project: providing services to taxonomists for standard genome sequencing and annotation.</title>
        <authorList>
            <consortium name="The Broad Institute Genomics Platform"/>
            <consortium name="The Broad Institute Genome Sequencing Center for Infectious Disease"/>
            <person name="Wu L."/>
            <person name="Ma J."/>
        </authorList>
    </citation>
    <scope>NUCLEOTIDE SEQUENCE [LARGE SCALE GENOMIC DNA]</scope>
    <source>
        <strain evidence="3">KCTC 23298</strain>
    </source>
</reference>
<dbReference type="InterPro" id="IPR003812">
    <property type="entry name" value="Fido"/>
</dbReference>
<sequence>MKRAPRSRQRHDLYAKYHDYDSEISDLLGECGVRLRREDLHPDVRARLVRYTTDRTSHYGVVPAPPSEEPFHLAGHGQMVEKAVAALGRLSAPPETGVERFLLSRLIRRQEALSSSGMEGTQSTLAAVLSGDVGNEQDATARQVRRYAMALDTLVPQAEKIGPDIFTPAHFAAVHHEVLNNDPDYKGGPGEIREKVVWIGATGKDIAYSTWNPPGPEHIMACLEDTAAYMRGNGPHTVNQGLILRLAIAHAHFEAVHPFLDGNGRVGRLLIPLMLAAEGHEPVYLSPWIEANRTIYYEALKAAQQRLDPTPLVGAIATGIVETEKELTKTRDALATLTDLWKQRVKLRQRSSASETLKLLPFCPVLSVRTLMELLSVTAKAAGEGIDRLVDARILEEITGNARNRIFISRDVLRIISRPFGAEPVLEISDDQPAPGEP</sequence>
<dbReference type="EMBL" id="BMYI01000038">
    <property type="protein sequence ID" value="GHC41026.1"/>
    <property type="molecule type" value="Genomic_DNA"/>
</dbReference>
<feature type="domain" description="Fido" evidence="1">
    <location>
        <begin position="166"/>
        <end position="318"/>
    </location>
</feature>
<keyword evidence="3" id="KW-1185">Reference proteome</keyword>
<dbReference type="SUPFAM" id="SSF140931">
    <property type="entry name" value="Fic-like"/>
    <property type="match status" value="1"/>
</dbReference>
<evidence type="ECO:0000313" key="3">
    <source>
        <dbReference type="Proteomes" id="UP000658305"/>
    </source>
</evidence>
<keyword evidence="2" id="KW-0132">Cell division</keyword>
<gene>
    <name evidence="2" type="ORF">GCM10007291_48670</name>
</gene>
<protein>
    <submittedName>
        <fullName evidence="2">Cell division protein Fic</fullName>
    </submittedName>
</protein>
<dbReference type="InterPro" id="IPR040198">
    <property type="entry name" value="Fido_containing"/>
</dbReference>
<dbReference type="PANTHER" id="PTHR13504:SF38">
    <property type="entry name" value="FIDO DOMAIN-CONTAINING PROTEIN"/>
    <property type="match status" value="1"/>
</dbReference>
<proteinExistence type="predicted"/>
<keyword evidence="2" id="KW-0131">Cell cycle</keyword>